<dbReference type="Gene3D" id="3.90.25.10">
    <property type="entry name" value="UDP-galactose 4-epimerase, domain 1"/>
    <property type="match status" value="1"/>
</dbReference>
<proteinExistence type="predicted"/>
<dbReference type="EMBL" id="WIBF01000001">
    <property type="protein sequence ID" value="MQQ07470.1"/>
    <property type="molecule type" value="Genomic_DNA"/>
</dbReference>
<name>A0A843Y8E2_9RHOB</name>
<dbReference type="AlphaFoldDB" id="A0A843Y8E2"/>
<dbReference type="Pfam" id="PF13460">
    <property type="entry name" value="NAD_binding_10"/>
    <property type="match status" value="1"/>
</dbReference>
<dbReference type="CDD" id="cd05269">
    <property type="entry name" value="TMR_SDR_a"/>
    <property type="match status" value="1"/>
</dbReference>
<dbReference type="InterPro" id="IPR036291">
    <property type="entry name" value="NAD(P)-bd_dom_sf"/>
</dbReference>
<dbReference type="Proteomes" id="UP000444174">
    <property type="component" value="Unassembled WGS sequence"/>
</dbReference>
<keyword evidence="3" id="KW-1185">Reference proteome</keyword>
<sequence>MTIAVTGATGQLGRLVVETLKTKAAPEGLIALARNPDKAADLGVPVRAFDYDAPETLAASLGGVETLLLISGSEVGRRVPQHAAVIEAAKEAGVKHIVYTSLLNAPNSTLGLALEHVETEKLLAASGIGHTVLRNGWYTENYTMGLPAALEHNALIGAAGDGRISSATRQDYADAAAAVLLDTGLQGKTYELSGDDSYTLTDLAATLSAQAGRDIPYVDMPEPDYAAALTSAGLPAELAGLLAHCDVEASKGALFDDGTQLSTLIGRPTTPLASAVATAIG</sequence>
<dbReference type="InterPro" id="IPR052718">
    <property type="entry name" value="NmrA-type_oxidoreductase"/>
</dbReference>
<reference evidence="2 3" key="1">
    <citation type="submission" date="2019-10" db="EMBL/GenBank/DDBJ databases">
        <title>Epibacterium sp. nov., isolated from seawater.</title>
        <authorList>
            <person name="Zhang X."/>
            <person name="Li N."/>
        </authorList>
    </citation>
    <scope>NUCLEOTIDE SEQUENCE [LARGE SCALE GENOMIC DNA]</scope>
    <source>
        <strain evidence="2 3">SM1979</strain>
    </source>
</reference>
<dbReference type="PANTHER" id="PTHR47129:SF1">
    <property type="entry name" value="NMRA-LIKE DOMAIN-CONTAINING PROTEIN"/>
    <property type="match status" value="1"/>
</dbReference>
<gene>
    <name evidence="2" type="ORF">GFB49_03305</name>
</gene>
<evidence type="ECO:0000313" key="3">
    <source>
        <dbReference type="Proteomes" id="UP000444174"/>
    </source>
</evidence>
<dbReference type="PANTHER" id="PTHR47129">
    <property type="entry name" value="QUINONE OXIDOREDUCTASE 2"/>
    <property type="match status" value="1"/>
</dbReference>
<feature type="domain" description="NAD(P)-binding" evidence="1">
    <location>
        <begin position="7"/>
        <end position="182"/>
    </location>
</feature>
<dbReference type="SUPFAM" id="SSF51735">
    <property type="entry name" value="NAD(P)-binding Rossmann-fold domains"/>
    <property type="match status" value="1"/>
</dbReference>
<evidence type="ECO:0000313" key="2">
    <source>
        <dbReference type="EMBL" id="MQQ07470.1"/>
    </source>
</evidence>
<dbReference type="InterPro" id="IPR016040">
    <property type="entry name" value="NAD(P)-bd_dom"/>
</dbReference>
<dbReference type="Gene3D" id="3.40.50.720">
    <property type="entry name" value="NAD(P)-binding Rossmann-like Domain"/>
    <property type="match status" value="1"/>
</dbReference>
<organism evidence="2 3">
    <name type="scientific">Tritonibacter litoralis</name>
    <dbReference type="NCBI Taxonomy" id="2662264"/>
    <lineage>
        <taxon>Bacteria</taxon>
        <taxon>Pseudomonadati</taxon>
        <taxon>Pseudomonadota</taxon>
        <taxon>Alphaproteobacteria</taxon>
        <taxon>Rhodobacterales</taxon>
        <taxon>Paracoccaceae</taxon>
        <taxon>Tritonibacter</taxon>
    </lineage>
</organism>
<comment type="caution">
    <text evidence="2">The sequence shown here is derived from an EMBL/GenBank/DDBJ whole genome shotgun (WGS) entry which is preliminary data.</text>
</comment>
<evidence type="ECO:0000259" key="1">
    <source>
        <dbReference type="Pfam" id="PF13460"/>
    </source>
</evidence>
<dbReference type="RefSeq" id="WP_153214348.1">
    <property type="nucleotide sequence ID" value="NZ_WIBF01000001.1"/>
</dbReference>
<accession>A0A843Y8E2</accession>
<protein>
    <submittedName>
        <fullName evidence="2">NAD(P)H-binding protein</fullName>
    </submittedName>
</protein>